<dbReference type="PANTHER" id="PTHR48475:SF2">
    <property type="entry name" value="RIBONUCLEASE H"/>
    <property type="match status" value="1"/>
</dbReference>
<dbReference type="Pfam" id="PF00098">
    <property type="entry name" value="zf-CCHC"/>
    <property type="match status" value="1"/>
</dbReference>
<proteinExistence type="predicted"/>
<dbReference type="InterPro" id="IPR043502">
    <property type="entry name" value="DNA/RNA_pol_sf"/>
</dbReference>
<dbReference type="SUPFAM" id="SSF56672">
    <property type="entry name" value="DNA/RNA polymerases"/>
    <property type="match status" value="1"/>
</dbReference>
<reference evidence="3" key="1">
    <citation type="journal article" date="2019" name="Sci. Rep.">
        <title>Draft genome of Tanacetum cinerariifolium, the natural source of mosquito coil.</title>
        <authorList>
            <person name="Yamashiro T."/>
            <person name="Shiraishi A."/>
            <person name="Satake H."/>
            <person name="Nakayama K."/>
        </authorList>
    </citation>
    <scope>NUCLEOTIDE SEQUENCE</scope>
</reference>
<dbReference type="PANTHER" id="PTHR48475">
    <property type="entry name" value="RIBONUCLEASE H"/>
    <property type="match status" value="1"/>
</dbReference>
<sequence>MKNEGEESPPLGFSILTPLPGLNVGEIPPITVSMFTVKTLENTSLANHTTSSANPNPAISPAFIEANYEVLESLSKERRRQIGNEDLRTELEYYSEECDEEREMEPKPARIRETTLEEQCISSFVHGLKIRSLMEFLSTNLPTTYKGLIEKTYTWIKAKEVATNGAPNNRREGFKSFNKGPSWNNNKGKKKNGDMFSSYCGPNHRLLSNLSKSPREILATEKVTKTFEQPPRLVRSRRSRDIGTFLGHLITKKGIKYNPSKVKAISNLRPPKMVKEMQSLNEKLAALSQFLLKGVDKALPFFKILKNYKKRKQFSGQRTQRSFLRNERAHKGVTNAYSPNQRRSLGDISVSLNGKHKRRLTSRKRKKASFYLLRKQGVTRGRTKLSRAGKTLYTLQEGFEDDIEFRGRNSTKGQILANFLAETPFEENKETKAKKPVATDEELEPDNMWKLYTDRALSSDGFGAGLMLVDPEGKEYTYALRFEFETTDNKEEYGDLLAGLQIEVDMKVKKIIHPHRFLTSWQSGQGGLRSKTTGDPKKKADALSKLASMTFSLIAKEILDIYAAGSESRPPMLNKENYVPWSSRLLRYAKSRPNGKLIHNSILNGQYVGRMIPEPGDANRDVNVNKTFYEQTDDELSEKELKQIEADDQAIQTILLDRQMQMVGGNGGNQFRQYAGQNIGNLNGYNAVQNVKNQLPVINANSPACYEASRNKFILIILNDGHASLLGQMIPEPGDAERDVNVTETFYEQTDDELSEKELKQIEADDQAIQTILLDLPEDIYATEKKAKLFNEWERFTSNEGESIESYYHRFLKLMNDLKRNKHFPEKIASNLKFLNNLQPEWSRHVTIVHQTKYLHTADYTQLYDFLKNNQKEYNQKEVDELKAERLAKTQYPLALMANSNNPYTFSATHQDQSSFNQNYLQQPMPNPEDITDPTTAMNMELSLMAKAFKLNYSTPTNNNQRISSNPRNRQIAQSGIECWESGNGNQNQIGNGNLVAVRAKENAAGHNGNQIRCYNCRAIGHFARDYTVRPRRRDAAYLQTQLLIAQKEEGGIQL</sequence>
<dbReference type="InterPro" id="IPR001878">
    <property type="entry name" value="Znf_CCHC"/>
</dbReference>
<comment type="caution">
    <text evidence="3">The sequence shown here is derived from an EMBL/GenBank/DDBJ whole genome shotgun (WGS) entry which is preliminary data.</text>
</comment>
<dbReference type="GO" id="GO:0003676">
    <property type="term" value="F:nucleic acid binding"/>
    <property type="evidence" value="ECO:0007669"/>
    <property type="project" value="InterPro"/>
</dbReference>
<accession>A0A6L2NSL0</accession>
<name>A0A6L2NSL0_TANCI</name>
<feature type="region of interest" description="Disordered" evidence="1">
    <location>
        <begin position="166"/>
        <end position="187"/>
    </location>
</feature>
<dbReference type="GO" id="GO:0008270">
    <property type="term" value="F:zinc ion binding"/>
    <property type="evidence" value="ECO:0007669"/>
    <property type="project" value="InterPro"/>
</dbReference>
<evidence type="ECO:0000259" key="2">
    <source>
        <dbReference type="Pfam" id="PF00098"/>
    </source>
</evidence>
<feature type="domain" description="CCHC-type" evidence="2">
    <location>
        <begin position="1013"/>
        <end position="1026"/>
    </location>
</feature>
<dbReference type="AlphaFoldDB" id="A0A6L2NSL0"/>
<organism evidence="3">
    <name type="scientific">Tanacetum cinerariifolium</name>
    <name type="common">Dalmatian daisy</name>
    <name type="synonym">Chrysanthemum cinerariifolium</name>
    <dbReference type="NCBI Taxonomy" id="118510"/>
    <lineage>
        <taxon>Eukaryota</taxon>
        <taxon>Viridiplantae</taxon>
        <taxon>Streptophyta</taxon>
        <taxon>Embryophyta</taxon>
        <taxon>Tracheophyta</taxon>
        <taxon>Spermatophyta</taxon>
        <taxon>Magnoliopsida</taxon>
        <taxon>eudicotyledons</taxon>
        <taxon>Gunneridae</taxon>
        <taxon>Pentapetalae</taxon>
        <taxon>asterids</taxon>
        <taxon>campanulids</taxon>
        <taxon>Asterales</taxon>
        <taxon>Asteraceae</taxon>
        <taxon>Asteroideae</taxon>
        <taxon>Anthemideae</taxon>
        <taxon>Anthemidinae</taxon>
        <taxon>Tanacetum</taxon>
    </lineage>
</organism>
<evidence type="ECO:0000313" key="3">
    <source>
        <dbReference type="EMBL" id="GEU88062.1"/>
    </source>
</evidence>
<evidence type="ECO:0000256" key="1">
    <source>
        <dbReference type="SAM" id="MobiDB-lite"/>
    </source>
</evidence>
<dbReference type="EMBL" id="BKCJ010009666">
    <property type="protein sequence ID" value="GEU88062.1"/>
    <property type="molecule type" value="Genomic_DNA"/>
</dbReference>
<gene>
    <name evidence="3" type="ORF">Tci_060040</name>
</gene>
<protein>
    <recommendedName>
        <fullName evidence="2">CCHC-type domain-containing protein</fullName>
    </recommendedName>
</protein>